<accession>A0ABQ6NIW4</accession>
<keyword evidence="2" id="KW-1133">Transmembrane helix</keyword>
<feature type="transmembrane region" description="Helical" evidence="2">
    <location>
        <begin position="51"/>
        <end position="69"/>
    </location>
</feature>
<dbReference type="Proteomes" id="UP001285921">
    <property type="component" value="Unassembled WGS sequence"/>
</dbReference>
<dbReference type="RefSeq" id="WP_317979867.1">
    <property type="nucleotide sequence ID" value="NZ_BTCL01000006.1"/>
</dbReference>
<keyword evidence="2" id="KW-0472">Membrane</keyword>
<name>A0ABQ6NIW4_9BACL</name>
<evidence type="ECO:0000313" key="4">
    <source>
        <dbReference type="Proteomes" id="UP001285921"/>
    </source>
</evidence>
<organism evidence="3 4">
    <name type="scientific">Paenibacillus glycanilyticus</name>
    <dbReference type="NCBI Taxonomy" id="126569"/>
    <lineage>
        <taxon>Bacteria</taxon>
        <taxon>Bacillati</taxon>
        <taxon>Bacillota</taxon>
        <taxon>Bacilli</taxon>
        <taxon>Bacillales</taxon>
        <taxon>Paenibacillaceae</taxon>
        <taxon>Paenibacillus</taxon>
    </lineage>
</organism>
<feature type="compositionally biased region" description="Low complexity" evidence="1">
    <location>
        <begin position="85"/>
        <end position="104"/>
    </location>
</feature>
<reference evidence="3 4" key="1">
    <citation type="submission" date="2023-05" db="EMBL/GenBank/DDBJ databases">
        <title>Draft genome of Paenibacillus sp. CCS26.</title>
        <authorList>
            <person name="Akita H."/>
            <person name="Shinto Y."/>
            <person name="Kimura Z."/>
        </authorList>
    </citation>
    <scope>NUCLEOTIDE SEQUENCE [LARGE SCALE GENOMIC DNA]</scope>
    <source>
        <strain evidence="3 4">CCS26</strain>
    </source>
</reference>
<gene>
    <name evidence="3" type="ORF">PghCCS26_21480</name>
</gene>
<evidence type="ECO:0008006" key="5">
    <source>
        <dbReference type="Google" id="ProtNLM"/>
    </source>
</evidence>
<evidence type="ECO:0000313" key="3">
    <source>
        <dbReference type="EMBL" id="GMK45020.1"/>
    </source>
</evidence>
<proteinExistence type="predicted"/>
<feature type="region of interest" description="Disordered" evidence="1">
    <location>
        <begin position="76"/>
        <end position="108"/>
    </location>
</feature>
<protein>
    <recommendedName>
        <fullName evidence="5">DUF4825 domain-containing protein</fullName>
    </recommendedName>
</protein>
<sequence length="372" mass="42284">MNEKQPEWYRELRRGPHDQQTFTREKKEAIVRQADALDRGEKRRRRGRFRLSWAAVSFVVLAVIVAVAFREDVGAPGGSGGKGLAPDSSSTVTPSPDASPSSTPIPKGQFFVIPSRQDGYLKDALPFSTEEVKKIWVKETLIPQDRMYVILQNLNGLEMTKAASAEKTLSEESLIRFETADSVYRIPYDVNTNEYLLGGRRYYADDQVMLLMHGILQPDSKLAQLDRIFEQARLEMESHEGGIDDSFSYKGERLTVANKSYNEWEQLLLLRSSVQPTQLGHYYEDAVQAVGTVAEYSDGVMQLNRSIVFLDSNHATQDGLAVGMSKEEVMQKLGKPNLQLDSKWSYKIGDYLKFHLYFDHNKIRYIELSQPL</sequence>
<evidence type="ECO:0000256" key="2">
    <source>
        <dbReference type="SAM" id="Phobius"/>
    </source>
</evidence>
<keyword evidence="4" id="KW-1185">Reference proteome</keyword>
<keyword evidence="2" id="KW-0812">Transmembrane</keyword>
<evidence type="ECO:0000256" key="1">
    <source>
        <dbReference type="SAM" id="MobiDB-lite"/>
    </source>
</evidence>
<comment type="caution">
    <text evidence="3">The sequence shown here is derived from an EMBL/GenBank/DDBJ whole genome shotgun (WGS) entry which is preliminary data.</text>
</comment>
<dbReference type="EMBL" id="BTCL01000006">
    <property type="protein sequence ID" value="GMK45020.1"/>
    <property type="molecule type" value="Genomic_DNA"/>
</dbReference>
<feature type="region of interest" description="Disordered" evidence="1">
    <location>
        <begin position="1"/>
        <end position="27"/>
    </location>
</feature>